<accession>A0A840SIH0</accession>
<evidence type="ECO:0000256" key="1">
    <source>
        <dbReference type="SAM" id="SignalP"/>
    </source>
</evidence>
<name>A0A840SIH0_9RHOB</name>
<sequence>MPTAILLRGTAALALALALGGCATSVESCDPNAVGNVFTSAACANAGSFDQRQANLSANYDRLADAVRDERIAISQANRRIRDAEAAQAITAEQARSLNSQVTALNRDVDRYASTGDPALAARIEAQKQAINDYSHVTLF</sequence>
<evidence type="ECO:0008006" key="4">
    <source>
        <dbReference type="Google" id="ProtNLM"/>
    </source>
</evidence>
<feature type="chain" id="PRO_5032471021" description="Lipoprotein" evidence="1">
    <location>
        <begin position="29"/>
        <end position="140"/>
    </location>
</feature>
<keyword evidence="1" id="KW-0732">Signal</keyword>
<gene>
    <name evidence="2" type="ORF">HNP73_002765</name>
</gene>
<evidence type="ECO:0000313" key="2">
    <source>
        <dbReference type="EMBL" id="MBB5222829.1"/>
    </source>
</evidence>
<proteinExistence type="predicted"/>
<dbReference type="EMBL" id="JACHFM010000002">
    <property type="protein sequence ID" value="MBB5222829.1"/>
    <property type="molecule type" value="Genomic_DNA"/>
</dbReference>
<keyword evidence="3" id="KW-1185">Reference proteome</keyword>
<reference evidence="2 3" key="1">
    <citation type="submission" date="2020-08" db="EMBL/GenBank/DDBJ databases">
        <title>Genomic Encyclopedia of Type Strains, Phase IV (KMG-IV): sequencing the most valuable type-strain genomes for metagenomic binning, comparative biology and taxonomic classification.</title>
        <authorList>
            <person name="Goeker M."/>
        </authorList>
    </citation>
    <scope>NUCLEOTIDE SEQUENCE [LARGE SCALE GENOMIC DNA]</scope>
    <source>
        <strain evidence="2 3">DSM 101730</strain>
    </source>
</reference>
<evidence type="ECO:0000313" key="3">
    <source>
        <dbReference type="Proteomes" id="UP000549457"/>
    </source>
</evidence>
<dbReference type="RefSeq" id="WP_184150352.1">
    <property type="nucleotide sequence ID" value="NZ_JACHFM010000002.1"/>
</dbReference>
<dbReference type="Proteomes" id="UP000549457">
    <property type="component" value="Unassembled WGS sequence"/>
</dbReference>
<protein>
    <recommendedName>
        <fullName evidence="4">Lipoprotein</fullName>
    </recommendedName>
</protein>
<comment type="caution">
    <text evidence="2">The sequence shown here is derived from an EMBL/GenBank/DDBJ whole genome shotgun (WGS) entry which is preliminary data.</text>
</comment>
<organism evidence="2 3">
    <name type="scientific">Amaricoccus macauensis</name>
    <dbReference type="NCBI Taxonomy" id="57001"/>
    <lineage>
        <taxon>Bacteria</taxon>
        <taxon>Pseudomonadati</taxon>
        <taxon>Pseudomonadota</taxon>
        <taxon>Alphaproteobacteria</taxon>
        <taxon>Rhodobacterales</taxon>
        <taxon>Paracoccaceae</taxon>
        <taxon>Amaricoccus</taxon>
    </lineage>
</organism>
<dbReference type="AlphaFoldDB" id="A0A840SIH0"/>
<feature type="signal peptide" evidence="1">
    <location>
        <begin position="1"/>
        <end position="28"/>
    </location>
</feature>